<evidence type="ECO:0000256" key="4">
    <source>
        <dbReference type="ARBA" id="ARBA00023295"/>
    </source>
</evidence>
<feature type="domain" description="Fibronectin type-III" evidence="7">
    <location>
        <begin position="344"/>
        <end position="437"/>
    </location>
</feature>
<keyword evidence="10" id="KW-1185">Reference proteome</keyword>
<evidence type="ECO:0000256" key="3">
    <source>
        <dbReference type="ARBA" id="ARBA00023277"/>
    </source>
</evidence>
<dbReference type="PANTHER" id="PTHR13817:SF73">
    <property type="entry name" value="FIBRONECTIN TYPE-III DOMAIN-CONTAINING PROTEIN"/>
    <property type="match status" value="1"/>
</dbReference>
<dbReference type="GO" id="GO:0030247">
    <property type="term" value="F:polysaccharide binding"/>
    <property type="evidence" value="ECO:0007669"/>
    <property type="project" value="UniProtKB-UniRule"/>
</dbReference>
<evidence type="ECO:0000259" key="7">
    <source>
        <dbReference type="PROSITE" id="PS50853"/>
    </source>
</evidence>
<dbReference type="SUPFAM" id="SSF49384">
    <property type="entry name" value="Carbohydrate-binding domain"/>
    <property type="match status" value="2"/>
</dbReference>
<dbReference type="PRINTS" id="PR00014">
    <property type="entry name" value="FNTYPEIII"/>
</dbReference>
<keyword evidence="5" id="KW-0624">Polysaccharide degradation</keyword>
<accession>A0A8J3NJ32</accession>
<dbReference type="SMART" id="SM00060">
    <property type="entry name" value="FN3"/>
    <property type="match status" value="3"/>
</dbReference>
<dbReference type="PROSITE" id="PS50853">
    <property type="entry name" value="FN3"/>
    <property type="match status" value="3"/>
</dbReference>
<feature type="domain" description="Fibronectin type-III" evidence="7">
    <location>
        <begin position="42"/>
        <end position="133"/>
    </location>
</feature>
<keyword evidence="1" id="KW-0677">Repeat</keyword>
<evidence type="ECO:0000256" key="5">
    <source>
        <dbReference type="ARBA" id="ARBA00023326"/>
    </source>
</evidence>
<reference evidence="9 10" key="1">
    <citation type="submission" date="2021-01" db="EMBL/GenBank/DDBJ databases">
        <title>Whole genome shotgun sequence of Catellatospora bangladeshensis NBRC 107357.</title>
        <authorList>
            <person name="Komaki H."/>
            <person name="Tamura T."/>
        </authorList>
    </citation>
    <scope>NUCLEOTIDE SEQUENCE [LARGE SCALE GENOMIC DNA]</scope>
    <source>
        <strain evidence="9 10">NBRC 107357</strain>
    </source>
</reference>
<proteinExistence type="predicted"/>
<dbReference type="InterPro" id="IPR001919">
    <property type="entry name" value="CBD2"/>
</dbReference>
<dbReference type="InterPro" id="IPR013783">
    <property type="entry name" value="Ig-like_fold"/>
</dbReference>
<evidence type="ECO:0000256" key="2">
    <source>
        <dbReference type="ARBA" id="ARBA00022801"/>
    </source>
</evidence>
<dbReference type="SMART" id="SM00637">
    <property type="entry name" value="CBD_II"/>
    <property type="match status" value="2"/>
</dbReference>
<name>A0A8J3NJ32_9ACTN</name>
<sequence>MPISDLLSRPLRALLALAAAAAMLLAAAPAALAAADTAAPTAPGTPTFTQVTAFAVTLTWTPSTDDVGVSEYLVRRTLPTGGTWTDGTPGTTNTITIRDLTPNNEYTFAILATDAAGNTSAASPAASVRTLRYTAGTMCSVTYRPMSSGSGSFFAQVDMTNLTEGPWQEWTLAFTLAPGQQIRPEWGFRQNGTRWSQTFVWLWSSGAGPLQPGGTRSTTFAGTYTGTNAPPTEYAINDHPCTVTGVAVPPGQPGNLTATDVRPGSVSLSWTAATPGSRPISGYEVLVDGYRYTCVGVNPLGCLVSGLSPATSYAFSVRAVDTAGLTGAAATIVVCTPAATPPTPPSGPVVSGITATGATLTWTPSTAGTAPLAGYVVYRLDGATETAVSVTPNATTTTATLTGLTPGASYAFRVRARDTGGVLSAPSPTAAFTTSAPPSTCKVAYAVSDWGNGSGFTANLTITNTGTTAVSGWTLRFAYPAGQRVVQGWNAAWAQTGTDVTAANLSWNATIAPGASTAVGFSGAHTGTNPRPATFTLNDVTCTVS</sequence>
<evidence type="ECO:0000256" key="1">
    <source>
        <dbReference type="ARBA" id="ARBA00022737"/>
    </source>
</evidence>
<dbReference type="Gene3D" id="2.60.40.10">
    <property type="entry name" value="Immunoglobulins"/>
    <property type="match status" value="3"/>
</dbReference>
<dbReference type="InterPro" id="IPR050964">
    <property type="entry name" value="Striated_Muscle_Regulatory"/>
</dbReference>
<dbReference type="GO" id="GO:0004553">
    <property type="term" value="F:hydrolase activity, hydrolyzing O-glycosyl compounds"/>
    <property type="evidence" value="ECO:0007669"/>
    <property type="project" value="InterPro"/>
</dbReference>
<keyword evidence="2" id="KW-0378">Hydrolase</keyword>
<keyword evidence="6" id="KW-0732">Signal</keyword>
<keyword evidence="4" id="KW-0326">Glycosidase</keyword>
<dbReference type="InterPro" id="IPR008965">
    <property type="entry name" value="CBM2/CBM3_carb-bd_dom_sf"/>
</dbReference>
<evidence type="ECO:0000256" key="6">
    <source>
        <dbReference type="SAM" id="SignalP"/>
    </source>
</evidence>
<dbReference type="InterPro" id="IPR036116">
    <property type="entry name" value="FN3_sf"/>
</dbReference>
<dbReference type="CDD" id="cd00063">
    <property type="entry name" value="FN3"/>
    <property type="match status" value="3"/>
</dbReference>
<dbReference type="SUPFAM" id="SSF49265">
    <property type="entry name" value="Fibronectin type III"/>
    <property type="match status" value="2"/>
</dbReference>
<gene>
    <name evidence="9" type="ORF">Cba03nite_28720</name>
</gene>
<feature type="domain" description="Fibronectin type-III" evidence="7">
    <location>
        <begin position="252"/>
        <end position="343"/>
    </location>
</feature>
<dbReference type="Gene3D" id="2.60.40.290">
    <property type="match status" value="2"/>
</dbReference>
<dbReference type="InterPro" id="IPR012291">
    <property type="entry name" value="CBM2_carb-bd_dom_sf"/>
</dbReference>
<keyword evidence="3" id="KW-0119">Carbohydrate metabolism</keyword>
<dbReference type="Proteomes" id="UP000601223">
    <property type="component" value="Unassembled WGS sequence"/>
</dbReference>
<feature type="domain" description="CBM2" evidence="8">
    <location>
        <begin position="132"/>
        <end position="244"/>
    </location>
</feature>
<evidence type="ECO:0008006" key="11">
    <source>
        <dbReference type="Google" id="ProtNLM"/>
    </source>
</evidence>
<evidence type="ECO:0000313" key="10">
    <source>
        <dbReference type="Proteomes" id="UP000601223"/>
    </source>
</evidence>
<organism evidence="9 10">
    <name type="scientific">Catellatospora bangladeshensis</name>
    <dbReference type="NCBI Taxonomy" id="310355"/>
    <lineage>
        <taxon>Bacteria</taxon>
        <taxon>Bacillati</taxon>
        <taxon>Actinomycetota</taxon>
        <taxon>Actinomycetes</taxon>
        <taxon>Micromonosporales</taxon>
        <taxon>Micromonosporaceae</taxon>
        <taxon>Catellatospora</taxon>
    </lineage>
</organism>
<dbReference type="PROSITE" id="PS51173">
    <property type="entry name" value="CBM2"/>
    <property type="match status" value="2"/>
</dbReference>
<dbReference type="InterPro" id="IPR018366">
    <property type="entry name" value="CBM2_CS"/>
</dbReference>
<dbReference type="AlphaFoldDB" id="A0A8J3NJ32"/>
<dbReference type="Pfam" id="PF00041">
    <property type="entry name" value="fn3"/>
    <property type="match status" value="3"/>
</dbReference>
<evidence type="ECO:0000313" key="9">
    <source>
        <dbReference type="EMBL" id="GIF81523.1"/>
    </source>
</evidence>
<comment type="caution">
    <text evidence="9">The sequence shown here is derived from an EMBL/GenBank/DDBJ whole genome shotgun (WGS) entry which is preliminary data.</text>
</comment>
<dbReference type="Pfam" id="PF00553">
    <property type="entry name" value="CBM_2"/>
    <property type="match status" value="2"/>
</dbReference>
<dbReference type="PANTHER" id="PTHR13817">
    <property type="entry name" value="TITIN"/>
    <property type="match status" value="1"/>
</dbReference>
<feature type="domain" description="CBM2" evidence="8">
    <location>
        <begin position="434"/>
        <end position="545"/>
    </location>
</feature>
<dbReference type="EMBL" id="BONF01000014">
    <property type="protein sequence ID" value="GIF81523.1"/>
    <property type="molecule type" value="Genomic_DNA"/>
</dbReference>
<feature type="chain" id="PRO_5035278408" description="Fibronectin type III domain-containing protein" evidence="6">
    <location>
        <begin position="34"/>
        <end position="545"/>
    </location>
</feature>
<protein>
    <recommendedName>
        <fullName evidence="11">Fibronectin type III domain-containing protein</fullName>
    </recommendedName>
</protein>
<dbReference type="InterPro" id="IPR003961">
    <property type="entry name" value="FN3_dom"/>
</dbReference>
<dbReference type="RefSeq" id="WP_203745988.1">
    <property type="nucleotide sequence ID" value="NZ_BONF01000014.1"/>
</dbReference>
<feature type="signal peptide" evidence="6">
    <location>
        <begin position="1"/>
        <end position="33"/>
    </location>
</feature>
<evidence type="ECO:0000259" key="8">
    <source>
        <dbReference type="PROSITE" id="PS51173"/>
    </source>
</evidence>
<dbReference type="GO" id="GO:0000272">
    <property type="term" value="P:polysaccharide catabolic process"/>
    <property type="evidence" value="ECO:0007669"/>
    <property type="project" value="UniProtKB-KW"/>
</dbReference>
<dbReference type="PROSITE" id="PS00561">
    <property type="entry name" value="CBM2_A"/>
    <property type="match status" value="1"/>
</dbReference>